<organism evidence="1 2">
    <name type="scientific">Alligator mississippiensis</name>
    <name type="common">American alligator</name>
    <dbReference type="NCBI Taxonomy" id="8496"/>
    <lineage>
        <taxon>Eukaryota</taxon>
        <taxon>Metazoa</taxon>
        <taxon>Chordata</taxon>
        <taxon>Craniata</taxon>
        <taxon>Vertebrata</taxon>
        <taxon>Euteleostomi</taxon>
        <taxon>Archelosauria</taxon>
        <taxon>Archosauria</taxon>
        <taxon>Crocodylia</taxon>
        <taxon>Alligatoridae</taxon>
        <taxon>Alligatorinae</taxon>
        <taxon>Alligator</taxon>
    </lineage>
</organism>
<protein>
    <submittedName>
        <fullName evidence="1">Uncharacterized protein</fullName>
    </submittedName>
</protein>
<comment type="caution">
    <text evidence="1">The sequence shown here is derived from an EMBL/GenBank/DDBJ whole genome shotgun (WGS) entry which is preliminary data.</text>
</comment>
<gene>
    <name evidence="1" type="ORF">Y1Q_0010982</name>
</gene>
<dbReference type="Proteomes" id="UP000050525">
    <property type="component" value="Unassembled WGS sequence"/>
</dbReference>
<dbReference type="AlphaFoldDB" id="A0A151NLB1"/>
<dbReference type="EMBL" id="AKHW03002664">
    <property type="protein sequence ID" value="KYO37587.1"/>
    <property type="molecule type" value="Genomic_DNA"/>
</dbReference>
<name>A0A151NLB1_ALLMI</name>
<keyword evidence="2" id="KW-1185">Reference proteome</keyword>
<sequence length="75" mass="8117">MDQDTVLGQKIQALLSQKPCQITLCIDQSRSISKLRGDGRKSGMSLQQGLSCHMSIQCQAQLGAMFIIAIIIIGP</sequence>
<evidence type="ECO:0000313" key="1">
    <source>
        <dbReference type="EMBL" id="KYO37587.1"/>
    </source>
</evidence>
<evidence type="ECO:0000313" key="2">
    <source>
        <dbReference type="Proteomes" id="UP000050525"/>
    </source>
</evidence>
<accession>A0A151NLB1</accession>
<reference evidence="1 2" key="1">
    <citation type="journal article" date="2012" name="Genome Biol.">
        <title>Sequencing three crocodilian genomes to illuminate the evolution of archosaurs and amniotes.</title>
        <authorList>
            <person name="St John J.A."/>
            <person name="Braun E.L."/>
            <person name="Isberg S.R."/>
            <person name="Miles L.G."/>
            <person name="Chong A.Y."/>
            <person name="Gongora J."/>
            <person name="Dalzell P."/>
            <person name="Moran C."/>
            <person name="Bed'hom B."/>
            <person name="Abzhanov A."/>
            <person name="Burgess S.C."/>
            <person name="Cooksey A.M."/>
            <person name="Castoe T.A."/>
            <person name="Crawford N.G."/>
            <person name="Densmore L.D."/>
            <person name="Drew J.C."/>
            <person name="Edwards S.V."/>
            <person name="Faircloth B.C."/>
            <person name="Fujita M.K."/>
            <person name="Greenwold M.J."/>
            <person name="Hoffmann F.G."/>
            <person name="Howard J.M."/>
            <person name="Iguchi T."/>
            <person name="Janes D.E."/>
            <person name="Khan S.Y."/>
            <person name="Kohno S."/>
            <person name="de Koning A.J."/>
            <person name="Lance S.L."/>
            <person name="McCarthy F.M."/>
            <person name="McCormack J.E."/>
            <person name="Merchant M.E."/>
            <person name="Peterson D.G."/>
            <person name="Pollock D.D."/>
            <person name="Pourmand N."/>
            <person name="Raney B.J."/>
            <person name="Roessler K.A."/>
            <person name="Sanford J.R."/>
            <person name="Sawyer R.H."/>
            <person name="Schmidt C.J."/>
            <person name="Triplett E.W."/>
            <person name="Tuberville T.D."/>
            <person name="Venegas-Anaya M."/>
            <person name="Howard J.T."/>
            <person name="Jarvis E.D."/>
            <person name="Guillette L.J.Jr."/>
            <person name="Glenn T.C."/>
            <person name="Green R.E."/>
            <person name="Ray D.A."/>
        </authorList>
    </citation>
    <scope>NUCLEOTIDE SEQUENCE [LARGE SCALE GENOMIC DNA]</scope>
    <source>
        <strain evidence="1">KSC_2009_1</strain>
    </source>
</reference>
<proteinExistence type="predicted"/>